<feature type="transmembrane region" description="Helical" evidence="13">
    <location>
        <begin position="416"/>
        <end position="439"/>
    </location>
</feature>
<dbReference type="InterPro" id="IPR019594">
    <property type="entry name" value="Glu/Gly-bd"/>
</dbReference>
<dbReference type="Pfam" id="PF10613">
    <property type="entry name" value="Lig_chan-Glu_bd"/>
    <property type="match status" value="1"/>
</dbReference>
<keyword evidence="12" id="KW-0407">Ion channel</keyword>
<keyword evidence="5 13" id="KW-0812">Transmembrane</keyword>
<keyword evidence="6 13" id="KW-1133">Transmembrane helix</keyword>
<comment type="similarity">
    <text evidence="2">Belongs to the glutamate-gated ion channel (TC 1.A.10.1) family.</text>
</comment>
<feature type="transmembrane region" description="Helical" evidence="13">
    <location>
        <begin position="383"/>
        <end position="404"/>
    </location>
</feature>
<feature type="domain" description="Ionotropic glutamate receptor C-terminal" evidence="14">
    <location>
        <begin position="247"/>
        <end position="579"/>
    </location>
</feature>
<proteinExistence type="inferred from homology"/>
<evidence type="ECO:0000256" key="2">
    <source>
        <dbReference type="ARBA" id="ARBA00008685"/>
    </source>
</evidence>
<evidence type="ECO:0000256" key="3">
    <source>
        <dbReference type="ARBA" id="ARBA00022448"/>
    </source>
</evidence>
<evidence type="ECO:0000256" key="4">
    <source>
        <dbReference type="ARBA" id="ARBA00022475"/>
    </source>
</evidence>
<evidence type="ECO:0000256" key="11">
    <source>
        <dbReference type="ARBA" id="ARBA00023286"/>
    </source>
</evidence>
<organism evidence="15 16">
    <name type="scientific">Neodiprion lecontei</name>
    <name type="common">Redheaded pine sawfly</name>
    <dbReference type="NCBI Taxonomy" id="441921"/>
    <lineage>
        <taxon>Eukaryota</taxon>
        <taxon>Metazoa</taxon>
        <taxon>Ecdysozoa</taxon>
        <taxon>Arthropoda</taxon>
        <taxon>Hexapoda</taxon>
        <taxon>Insecta</taxon>
        <taxon>Pterygota</taxon>
        <taxon>Neoptera</taxon>
        <taxon>Endopterygota</taxon>
        <taxon>Hymenoptera</taxon>
        <taxon>Tenthredinoidea</taxon>
        <taxon>Diprionidae</taxon>
        <taxon>Diprioninae</taxon>
        <taxon>Neodiprion</taxon>
    </lineage>
</organism>
<keyword evidence="7" id="KW-0406">Ion transport</keyword>
<evidence type="ECO:0000256" key="7">
    <source>
        <dbReference type="ARBA" id="ARBA00023065"/>
    </source>
</evidence>
<keyword evidence="15" id="KW-1185">Reference proteome</keyword>
<evidence type="ECO:0000259" key="14">
    <source>
        <dbReference type="SMART" id="SM00079"/>
    </source>
</evidence>
<keyword evidence="9 16" id="KW-0675">Receptor</keyword>
<keyword evidence="8 13" id="KW-0472">Membrane</keyword>
<keyword evidence="4" id="KW-1003">Cell membrane</keyword>
<evidence type="ECO:0000313" key="16">
    <source>
        <dbReference type="RefSeq" id="XP_046598286.1"/>
    </source>
</evidence>
<accession>A0ABM3GDC8</accession>
<name>A0ABM3GDC8_NEOLC</name>
<protein>
    <submittedName>
        <fullName evidence="16">Probable glutamate receptor isoform X2</fullName>
    </submittedName>
</protein>
<feature type="transmembrane region" description="Helical" evidence="13">
    <location>
        <begin position="593"/>
        <end position="614"/>
    </location>
</feature>
<dbReference type="SMART" id="SM00079">
    <property type="entry name" value="PBPe"/>
    <property type="match status" value="1"/>
</dbReference>
<evidence type="ECO:0000256" key="13">
    <source>
        <dbReference type="SAM" id="Phobius"/>
    </source>
</evidence>
<dbReference type="PANTHER" id="PTHR42643:SF30">
    <property type="entry name" value="IONOTROPIC RECEPTOR 40A-RELATED"/>
    <property type="match status" value="1"/>
</dbReference>
<keyword evidence="11" id="KW-1071">Ligand-gated ion channel</keyword>
<evidence type="ECO:0000256" key="12">
    <source>
        <dbReference type="ARBA" id="ARBA00023303"/>
    </source>
</evidence>
<dbReference type="InterPro" id="IPR001320">
    <property type="entry name" value="Iontro_rcpt_C"/>
</dbReference>
<evidence type="ECO:0000256" key="6">
    <source>
        <dbReference type="ARBA" id="ARBA00022989"/>
    </source>
</evidence>
<evidence type="ECO:0000256" key="10">
    <source>
        <dbReference type="ARBA" id="ARBA00023180"/>
    </source>
</evidence>
<evidence type="ECO:0000256" key="5">
    <source>
        <dbReference type="ARBA" id="ARBA00022692"/>
    </source>
</evidence>
<reference evidence="16" key="1">
    <citation type="submission" date="2025-08" db="UniProtKB">
        <authorList>
            <consortium name="RefSeq"/>
        </authorList>
    </citation>
    <scope>IDENTIFICATION</scope>
    <source>
        <tissue evidence="16">Thorax and Abdomen</tissue>
    </source>
</reference>
<evidence type="ECO:0000256" key="1">
    <source>
        <dbReference type="ARBA" id="ARBA00004651"/>
    </source>
</evidence>
<dbReference type="SUPFAM" id="SSF53850">
    <property type="entry name" value="Periplasmic binding protein-like II"/>
    <property type="match status" value="1"/>
</dbReference>
<sequence>MLAFARVLLGTMSGFFVLILVTVSLGPHIASGQLIRPNHVYQSMISGVHDYFNNTCIILLHATIDPMETKGTKNTVLLRNLQLYLSRERQTRTAIMDLGTFTTKVGRSYFNIKRPLFVILNDQGNVQHLLTNVSTWITMAYPTWMIFLSEGSTASDFFSRMDIPFDCEFLVSESNGTMEVITEVYRVSPGDVLRNLPFGTWSPTDGVRTTRLTFYQRRSNLFGKKLRVTSIENPPMSTILTDEQGEMIGVGGLFGRILEILQEKMNCTFEYIECDSWGSISPNGTWNGMLALLNERKADLAASELVMTSSRTQIVDFTIPIVSSRFRTYIQRPSFAFVKWRGYTAPFSKNIWMTAVSLIILSSIIIVWMEYAESCLKRHRNFINSRLMETILAVFGAFCGQGIMPSPLTTARTIHLAIHLTAVILLAAYSGALVSFLAVQMFTMPFTTMEGLLKDGTYKFGVVSSSAEYNFFSNTSDLVLRALFEERMESDRQLPRNYLEGLRRVCEENKYGFMITDTMVEALENRVDCIIEALETMLQTSLAMAVTKNSPYRGIVNANILMMRDSGILKRIFKAEWPVKFTKAKQQWSSVEFGDIVPLILVLVCGIILGSIFVCAERFITWQTAHFRFGNGIHRTEVKNVN</sequence>
<gene>
    <name evidence="16" type="primary">LOC107217890</name>
</gene>
<keyword evidence="10" id="KW-0325">Glycoprotein</keyword>
<evidence type="ECO:0000256" key="8">
    <source>
        <dbReference type="ARBA" id="ARBA00023136"/>
    </source>
</evidence>
<evidence type="ECO:0000256" key="9">
    <source>
        <dbReference type="ARBA" id="ARBA00023170"/>
    </source>
</evidence>
<dbReference type="InterPro" id="IPR052192">
    <property type="entry name" value="Insect_Ionotropic_Sensory_Rcpt"/>
</dbReference>
<dbReference type="GeneID" id="107217890"/>
<comment type="subcellular location">
    <subcellularLocation>
        <location evidence="1">Cell membrane</location>
        <topology evidence="1">Multi-pass membrane protein</topology>
    </subcellularLocation>
</comment>
<keyword evidence="3" id="KW-0813">Transport</keyword>
<feature type="transmembrane region" description="Helical" evidence="13">
    <location>
        <begin position="351"/>
        <end position="371"/>
    </location>
</feature>
<evidence type="ECO:0000313" key="15">
    <source>
        <dbReference type="Proteomes" id="UP000829291"/>
    </source>
</evidence>
<dbReference type="Gene3D" id="3.40.190.10">
    <property type="entry name" value="Periplasmic binding protein-like II"/>
    <property type="match status" value="3"/>
</dbReference>
<dbReference type="Proteomes" id="UP000829291">
    <property type="component" value="Chromosome 5"/>
</dbReference>
<dbReference type="Pfam" id="PF00060">
    <property type="entry name" value="Lig_chan"/>
    <property type="match status" value="1"/>
</dbReference>
<dbReference type="RefSeq" id="XP_046598286.1">
    <property type="nucleotide sequence ID" value="XM_046742330.1"/>
</dbReference>
<dbReference type="PANTHER" id="PTHR42643">
    <property type="entry name" value="IONOTROPIC RECEPTOR 20A-RELATED"/>
    <property type="match status" value="1"/>
</dbReference>